<evidence type="ECO:0000256" key="15">
    <source>
        <dbReference type="ARBA" id="ARBA00023128"/>
    </source>
</evidence>
<organism evidence="21">
    <name type="scientific">Asotana magnifica</name>
    <dbReference type="NCBI Taxonomy" id="2528170"/>
    <lineage>
        <taxon>Eukaryota</taxon>
        <taxon>Metazoa</taxon>
        <taxon>Ecdysozoa</taxon>
        <taxon>Arthropoda</taxon>
        <taxon>Crustacea</taxon>
        <taxon>Multicrustacea</taxon>
        <taxon>Malacostraca</taxon>
        <taxon>Eumalacostraca</taxon>
        <taxon>Peracarida</taxon>
        <taxon>Isopoda</taxon>
        <taxon>Cymothoidae</taxon>
        <taxon>Asotana</taxon>
    </lineage>
</organism>
<dbReference type="InterPro" id="IPR050175">
    <property type="entry name" value="Complex_I_Subunit_2"/>
</dbReference>
<protein>
    <recommendedName>
        <fullName evidence="5 18">NADH-ubiquinone oxidoreductase chain 2</fullName>
        <ecNumber evidence="4 18">7.1.1.2</ecNumber>
    </recommendedName>
</protein>
<dbReference type="PANTHER" id="PTHR46552">
    <property type="entry name" value="NADH-UBIQUINONE OXIDOREDUCTASE CHAIN 2"/>
    <property type="match status" value="1"/>
</dbReference>
<feature type="transmembrane region" description="Helical" evidence="18">
    <location>
        <begin position="189"/>
        <end position="209"/>
    </location>
</feature>
<evidence type="ECO:0000256" key="13">
    <source>
        <dbReference type="ARBA" id="ARBA00023027"/>
    </source>
</evidence>
<keyword evidence="8 18" id="KW-0812">Transmembrane</keyword>
<accession>A0A4P8DN48</accession>
<feature type="transmembrane region" description="Helical" evidence="18">
    <location>
        <begin position="230"/>
        <end position="255"/>
    </location>
</feature>
<feature type="transmembrane region" description="Helical" evidence="18">
    <location>
        <begin position="59"/>
        <end position="77"/>
    </location>
</feature>
<dbReference type="GO" id="GO:0005743">
    <property type="term" value="C:mitochondrial inner membrane"/>
    <property type="evidence" value="ECO:0007669"/>
    <property type="project" value="UniProtKB-SubCell"/>
</dbReference>
<evidence type="ECO:0000256" key="9">
    <source>
        <dbReference type="ARBA" id="ARBA00022792"/>
    </source>
</evidence>
<evidence type="ECO:0000256" key="12">
    <source>
        <dbReference type="ARBA" id="ARBA00022989"/>
    </source>
</evidence>
<evidence type="ECO:0000313" key="21">
    <source>
        <dbReference type="EMBL" id="QCL17183.1"/>
    </source>
</evidence>
<keyword evidence="19" id="KW-0732">Signal</keyword>
<evidence type="ECO:0000256" key="19">
    <source>
        <dbReference type="SAM" id="SignalP"/>
    </source>
</evidence>
<dbReference type="PRINTS" id="PR01436">
    <property type="entry name" value="NADHDHGNASE2"/>
</dbReference>
<feature type="domain" description="NADH:quinone oxidoreductase/Mrp antiporter transmembrane" evidence="20">
    <location>
        <begin position="83"/>
        <end position="275"/>
    </location>
</feature>
<comment type="function">
    <text evidence="18">Core subunit of the mitochondrial membrane respiratory chain NADH dehydrogenase (Complex I) which catalyzes electron transfer from NADH through the respiratory chain, using ubiquinone as an electron acceptor. Essential for the catalytic activity and assembly of complex I.</text>
</comment>
<comment type="catalytic activity">
    <reaction evidence="17 18">
        <text>a ubiquinone + NADH + 5 H(+)(in) = a ubiquinol + NAD(+) + 4 H(+)(out)</text>
        <dbReference type="Rhea" id="RHEA:29091"/>
        <dbReference type="Rhea" id="RHEA-COMP:9565"/>
        <dbReference type="Rhea" id="RHEA-COMP:9566"/>
        <dbReference type="ChEBI" id="CHEBI:15378"/>
        <dbReference type="ChEBI" id="CHEBI:16389"/>
        <dbReference type="ChEBI" id="CHEBI:17976"/>
        <dbReference type="ChEBI" id="CHEBI:57540"/>
        <dbReference type="ChEBI" id="CHEBI:57945"/>
        <dbReference type="EC" id="7.1.1.2"/>
    </reaction>
</comment>
<dbReference type="GO" id="GO:0006120">
    <property type="term" value="P:mitochondrial electron transport, NADH to ubiquinone"/>
    <property type="evidence" value="ECO:0007669"/>
    <property type="project" value="InterPro"/>
</dbReference>
<feature type="transmembrane region" description="Helical" evidence="18">
    <location>
        <begin position="29"/>
        <end position="47"/>
    </location>
</feature>
<reference evidence="21" key="1">
    <citation type="submission" date="2019-04" db="EMBL/GenBank/DDBJ databases">
        <title>The complete mitogenome of Asotana magnifica.</title>
        <authorList>
            <person name="Zou H."/>
            <person name="Jakovlic I."/>
            <person name="Zhang D."/>
            <person name="Hua C.-J."/>
        </authorList>
    </citation>
    <scope>NUCLEOTIDE SEQUENCE</scope>
</reference>
<dbReference type="InterPro" id="IPR001750">
    <property type="entry name" value="ND/Mrp_TM"/>
</dbReference>
<dbReference type="GO" id="GO:0008137">
    <property type="term" value="F:NADH dehydrogenase (ubiquinone) activity"/>
    <property type="evidence" value="ECO:0007669"/>
    <property type="project" value="UniProtKB-EC"/>
</dbReference>
<keyword evidence="9 18" id="KW-0999">Mitochondrion inner membrane</keyword>
<feature type="transmembrane region" description="Helical" evidence="18">
    <location>
        <begin position="83"/>
        <end position="103"/>
    </location>
</feature>
<comment type="similarity">
    <text evidence="3 18">Belongs to the complex I subunit 2 family.</text>
</comment>
<feature type="transmembrane region" description="Helical" evidence="18">
    <location>
        <begin position="301"/>
        <end position="322"/>
    </location>
</feature>
<evidence type="ECO:0000256" key="7">
    <source>
        <dbReference type="ARBA" id="ARBA00022660"/>
    </source>
</evidence>
<evidence type="ECO:0000256" key="1">
    <source>
        <dbReference type="ARBA" id="ARBA00003257"/>
    </source>
</evidence>
<sequence length="327" mass="37536">MYVKSVVSLLGVMSGVTLAISSENPFGIWFGLELNVISFIVFLSSTTKNSTTCETMMKYFLAQTIASFIFLLTMLLSHNKLPTSFITLSMVMKMGGAPFHFWLLQMIESLPWKQLYLLMTIQKIAPLTILTYVSNMSQFLLILLSMLSAIVSSVGNMNEMSFRKLLTFSSISHIAWMLFSMLLSYTLWIMYFTIYFLTLMILVMILSSYQTYHFSQLILPKFKSHHKLTILVSMLSLMGMPPMLGFLPKMLIILYAMKMHLFIWIFILIMASVITMYYYLRMSITMILLKQPSMPTLTVKHTKLALLVITNMMGLISMPLLLPLQLH</sequence>
<keyword evidence="14 18" id="KW-0830">Ubiquinone</keyword>
<evidence type="ECO:0000256" key="6">
    <source>
        <dbReference type="ARBA" id="ARBA00022448"/>
    </source>
</evidence>
<comment type="subcellular location">
    <subcellularLocation>
        <location evidence="2 18">Mitochondrion inner membrane</location>
        <topology evidence="2 18">Multi-pass membrane protein</topology>
    </subcellularLocation>
</comment>
<evidence type="ECO:0000256" key="18">
    <source>
        <dbReference type="RuleBase" id="RU003403"/>
    </source>
</evidence>
<keyword evidence="6" id="KW-0813">Transport</keyword>
<comment type="function">
    <text evidence="1">Core subunit of the mitochondrial membrane respiratory chain NADH dehydrogenase (Complex I) that is believed to belong to the minimal assembly required for catalysis. Complex I functions in the transfer of electrons from NADH to the respiratory chain. The immediate electron acceptor for the enzyme is believed to be ubiquinone.</text>
</comment>
<gene>
    <name evidence="21" type="primary">nad2</name>
</gene>
<dbReference type="InterPro" id="IPR003917">
    <property type="entry name" value="NADH_UbQ_OxRdtase_chain2"/>
</dbReference>
<evidence type="ECO:0000256" key="14">
    <source>
        <dbReference type="ARBA" id="ARBA00023075"/>
    </source>
</evidence>
<evidence type="ECO:0000256" key="2">
    <source>
        <dbReference type="ARBA" id="ARBA00004448"/>
    </source>
</evidence>
<dbReference type="EMBL" id="MK790137">
    <property type="protein sequence ID" value="QCL17183.1"/>
    <property type="molecule type" value="Genomic_DNA"/>
</dbReference>
<keyword evidence="13 18" id="KW-0520">NAD</keyword>
<evidence type="ECO:0000256" key="3">
    <source>
        <dbReference type="ARBA" id="ARBA00007012"/>
    </source>
</evidence>
<proteinExistence type="inferred from homology"/>
<keyword evidence="12 18" id="KW-1133">Transmembrane helix</keyword>
<keyword evidence="7 18" id="KW-0679">Respiratory chain</keyword>
<evidence type="ECO:0000256" key="16">
    <source>
        <dbReference type="ARBA" id="ARBA00023136"/>
    </source>
</evidence>
<dbReference type="EC" id="7.1.1.2" evidence="4 18"/>
<evidence type="ECO:0000256" key="5">
    <source>
        <dbReference type="ARBA" id="ARBA00021008"/>
    </source>
</evidence>
<name>A0A4P8DN48_9CRUS</name>
<feature type="signal peptide" evidence="19">
    <location>
        <begin position="1"/>
        <end position="19"/>
    </location>
</feature>
<evidence type="ECO:0000256" key="8">
    <source>
        <dbReference type="ARBA" id="ARBA00022692"/>
    </source>
</evidence>
<evidence type="ECO:0000259" key="20">
    <source>
        <dbReference type="Pfam" id="PF00361"/>
    </source>
</evidence>
<dbReference type="PANTHER" id="PTHR46552:SF1">
    <property type="entry name" value="NADH-UBIQUINONE OXIDOREDUCTASE CHAIN 2"/>
    <property type="match status" value="1"/>
</dbReference>
<feature type="domain" description="NADH:quinone oxidoreductase/Mrp antiporter transmembrane" evidence="20">
    <location>
        <begin position="24"/>
        <end position="78"/>
    </location>
</feature>
<keyword evidence="16 18" id="KW-0472">Membrane</keyword>
<keyword evidence="15 18" id="KW-0496">Mitochondrion</keyword>
<geneLocation type="mitochondrion" evidence="21"/>
<keyword evidence="10 18" id="KW-1278">Translocase</keyword>
<evidence type="ECO:0000256" key="4">
    <source>
        <dbReference type="ARBA" id="ARBA00012944"/>
    </source>
</evidence>
<keyword evidence="11 18" id="KW-0249">Electron transport</keyword>
<feature type="transmembrane region" description="Helical" evidence="18">
    <location>
        <begin position="139"/>
        <end position="158"/>
    </location>
</feature>
<dbReference type="Pfam" id="PF00361">
    <property type="entry name" value="Proton_antipo_M"/>
    <property type="match status" value="2"/>
</dbReference>
<feature type="transmembrane region" description="Helical" evidence="18">
    <location>
        <begin position="261"/>
        <end position="280"/>
    </location>
</feature>
<evidence type="ECO:0000256" key="17">
    <source>
        <dbReference type="ARBA" id="ARBA00049551"/>
    </source>
</evidence>
<feature type="chain" id="PRO_5020817650" description="NADH-ubiquinone oxidoreductase chain 2" evidence="19">
    <location>
        <begin position="20"/>
        <end position="327"/>
    </location>
</feature>
<evidence type="ECO:0000256" key="10">
    <source>
        <dbReference type="ARBA" id="ARBA00022967"/>
    </source>
</evidence>
<dbReference type="AlphaFoldDB" id="A0A4P8DN48"/>
<evidence type="ECO:0000256" key="11">
    <source>
        <dbReference type="ARBA" id="ARBA00022982"/>
    </source>
</evidence>